<comment type="caution">
    <text evidence="2">The sequence shown here is derived from an EMBL/GenBank/DDBJ whole genome shotgun (WGS) entry which is preliminary data.</text>
</comment>
<evidence type="ECO:0000313" key="2">
    <source>
        <dbReference type="EMBL" id="REK73652.1"/>
    </source>
</evidence>
<name>A0A371PCJ3_9ACTN</name>
<gene>
    <name evidence="2" type="ORF">DX116_08995</name>
</gene>
<keyword evidence="3" id="KW-1185">Reference proteome</keyword>
<sequence length="528" mass="59051">MRPPRTCEPRAGRCQARASRSRLACTASTDPERTAMDQRTALDRLTIGIAEIEKKTKPWERREDYFRGDQDDPYAPQGVNEEYQELQDQAKANVLEIAMRAPIQRIAVDGFTRGSATKQEPDKAFWRDVWQANKLDRQQRKIYEPMMVHDMGLTGVWMNQANKKRPIVRVENGKRVHLELDPQDPTRILWAVKTYTERLRMPTSIALPAGVNISSSRQFGWVYDDGTWSRWIRENGAGSWKFDADGTHDLEDVPFVPYSLNDDADGKLHPSITPLMPQQDALNTIRFNTLLAMQFSAYRQRVFVGYDPVLKDETGQILWQRNSDNTIRLDAQGQPMPMLSTPGRVGVDRALVFPGADTKVFDLAESNLKNYIDVFDSFLTTFFATGHIPPQYQLNKMANLSGDAMAGAESTLQALIDDIQQATGESHEQMAILAARAAGEDTADVASEVIWGDGEVRSFAQVVDAVVKLISIGFPRRSAFEMIPGATQTKVETWMDQLAEESDDALLSGLLRPVAGRPQEAGDAAVGS</sequence>
<accession>A0A371PCJ3</accession>
<reference evidence="2 3" key="1">
    <citation type="submission" date="2018-08" db="EMBL/GenBank/DDBJ databases">
        <title>Aeromicrobium sp. M2KJ-4, whole genome shotgun sequence.</title>
        <authorList>
            <person name="Tuo L."/>
        </authorList>
    </citation>
    <scope>NUCLEOTIDE SEQUENCE [LARGE SCALE GENOMIC DNA]</scope>
    <source>
        <strain evidence="2 3">M2KJ-4</strain>
    </source>
</reference>
<feature type="compositionally biased region" description="Basic and acidic residues" evidence="1">
    <location>
        <begin position="30"/>
        <end position="39"/>
    </location>
</feature>
<dbReference type="EMBL" id="QUBR01000001">
    <property type="protein sequence ID" value="REK73652.1"/>
    <property type="molecule type" value="Genomic_DNA"/>
</dbReference>
<dbReference type="AlphaFoldDB" id="A0A371PCJ3"/>
<feature type="compositionally biased region" description="Basic and acidic residues" evidence="1">
    <location>
        <begin position="1"/>
        <end position="11"/>
    </location>
</feature>
<protein>
    <submittedName>
        <fullName evidence="2">Phage portal protein</fullName>
    </submittedName>
</protein>
<organism evidence="2 3">
    <name type="scientific">Aeromicrobium endophyticum</name>
    <dbReference type="NCBI Taxonomy" id="2292704"/>
    <lineage>
        <taxon>Bacteria</taxon>
        <taxon>Bacillati</taxon>
        <taxon>Actinomycetota</taxon>
        <taxon>Actinomycetes</taxon>
        <taxon>Propionibacteriales</taxon>
        <taxon>Nocardioidaceae</taxon>
        <taxon>Aeromicrobium</taxon>
    </lineage>
</organism>
<evidence type="ECO:0000256" key="1">
    <source>
        <dbReference type="SAM" id="MobiDB-lite"/>
    </source>
</evidence>
<dbReference type="InterPro" id="IPR021145">
    <property type="entry name" value="Portal_protein_SPP1_Gp6-like"/>
</dbReference>
<dbReference type="Proteomes" id="UP000265581">
    <property type="component" value="Unassembled WGS sequence"/>
</dbReference>
<proteinExistence type="predicted"/>
<evidence type="ECO:0000313" key="3">
    <source>
        <dbReference type="Proteomes" id="UP000265581"/>
    </source>
</evidence>
<feature type="region of interest" description="Disordered" evidence="1">
    <location>
        <begin position="1"/>
        <end position="39"/>
    </location>
</feature>
<dbReference type="Pfam" id="PF05133">
    <property type="entry name" value="SPP1_portal"/>
    <property type="match status" value="1"/>
</dbReference>